<keyword evidence="6" id="KW-0418">Kinase</keyword>
<dbReference type="GO" id="GO:0044773">
    <property type="term" value="P:mitotic DNA damage checkpoint signaling"/>
    <property type="evidence" value="ECO:0007669"/>
    <property type="project" value="TreeGrafter"/>
</dbReference>
<feature type="domain" description="Protein kinase" evidence="5">
    <location>
        <begin position="218"/>
        <end position="543"/>
    </location>
</feature>
<organism evidence="6 7">
    <name type="scientific">Seminavis robusta</name>
    <dbReference type="NCBI Taxonomy" id="568900"/>
    <lineage>
        <taxon>Eukaryota</taxon>
        <taxon>Sar</taxon>
        <taxon>Stramenopiles</taxon>
        <taxon>Ochrophyta</taxon>
        <taxon>Bacillariophyta</taxon>
        <taxon>Bacillariophyceae</taxon>
        <taxon>Bacillariophycidae</taxon>
        <taxon>Naviculales</taxon>
        <taxon>Naviculaceae</taxon>
        <taxon>Seminavis</taxon>
    </lineage>
</organism>
<protein>
    <submittedName>
        <fullName evidence="6">MAP kinase-interacting serine/threonine-protein kinase 2</fullName>
    </submittedName>
</protein>
<dbReference type="GO" id="GO:0004674">
    <property type="term" value="F:protein serine/threonine kinase activity"/>
    <property type="evidence" value="ECO:0007669"/>
    <property type="project" value="TreeGrafter"/>
</dbReference>
<evidence type="ECO:0000259" key="5">
    <source>
        <dbReference type="PROSITE" id="PS50011"/>
    </source>
</evidence>
<keyword evidence="6" id="KW-0808">Transferase</keyword>
<dbReference type="InterPro" id="IPR017441">
    <property type="entry name" value="Protein_kinase_ATP_BS"/>
</dbReference>
<dbReference type="Gene3D" id="1.10.510.10">
    <property type="entry name" value="Transferase(Phosphotransferase) domain 1"/>
    <property type="match status" value="1"/>
</dbReference>
<dbReference type="PROSITE" id="PS00107">
    <property type="entry name" value="PROTEIN_KINASE_ATP"/>
    <property type="match status" value="1"/>
</dbReference>
<dbReference type="EMBL" id="CAICTM010001327">
    <property type="protein sequence ID" value="CAB9522673.1"/>
    <property type="molecule type" value="Genomic_DNA"/>
</dbReference>
<dbReference type="OrthoDB" id="190564at2759"/>
<evidence type="ECO:0000313" key="7">
    <source>
        <dbReference type="Proteomes" id="UP001153069"/>
    </source>
</evidence>
<dbReference type="Gene3D" id="3.30.200.20">
    <property type="entry name" value="Phosphorylase Kinase, domain 1"/>
    <property type="match status" value="1"/>
</dbReference>
<name>A0A9N8HTY9_9STRA</name>
<sequence>MNLLLDVLQKNLSGCPLTQDKTLTLLLDSAYDGEATDADKENNPFFLTLGDVSSAVLRKIEASSDECDLVIEDAAGVHGVRDERHSKCASIRVSLLRGTSDSPIADRLTLEGLWRSYWQDKERDDEFQNLRVAFEEQGIVLERTQVALQHERAANLFLNQDLSHERAQRQELERKLHEAQEELRRTQHSLQAKKEPLWPHIGPVDHDLQEQSDRIGDYSLGKMLGEGFFGQVRLGVRPKKPTDTATTNRSVAIKIQQKKRLEDPAEWAQLDLEVGILQNHGHHPNIIGLLDVLHAPEHIYLVMERGALDLHTLVHESNIREVQPDWMQQVMIGILEPLQYLHARGIAHLDLKPENCLILTSALDMSAGYPCLKPGQRIESSQIRLCDFGLAAVSKNYNGTDTTTICDDNSVEVIENRSDDGLDAKHDVLVIDQLCGTPGFFAPEMILRGGFEGRTADMWSVGCLLLEISFGYPRLWMESYDNYNQDVQKFEQGLHLCLEEIQLFYDIEEDEEFIIHDFLTRYLLQMNMDKRATAAKALKHPWFEFRRSCLGENRALC</sequence>
<dbReference type="AlphaFoldDB" id="A0A9N8HTY9"/>
<dbReference type="InterPro" id="IPR000719">
    <property type="entry name" value="Prot_kinase_dom"/>
</dbReference>
<reference evidence="6" key="1">
    <citation type="submission" date="2020-06" db="EMBL/GenBank/DDBJ databases">
        <authorList>
            <consortium name="Plant Systems Biology data submission"/>
        </authorList>
    </citation>
    <scope>NUCLEOTIDE SEQUENCE</scope>
    <source>
        <strain evidence="6">D6</strain>
    </source>
</reference>
<dbReference type="InterPro" id="IPR008271">
    <property type="entry name" value="Ser/Thr_kinase_AS"/>
</dbReference>
<feature type="coiled-coil region" evidence="4">
    <location>
        <begin position="155"/>
        <end position="189"/>
    </location>
</feature>
<dbReference type="GO" id="GO:0005634">
    <property type="term" value="C:nucleus"/>
    <property type="evidence" value="ECO:0007669"/>
    <property type="project" value="TreeGrafter"/>
</dbReference>
<dbReference type="SMART" id="SM00220">
    <property type="entry name" value="S_TKc"/>
    <property type="match status" value="1"/>
</dbReference>
<keyword evidence="7" id="KW-1185">Reference proteome</keyword>
<evidence type="ECO:0000256" key="3">
    <source>
        <dbReference type="PROSITE-ProRule" id="PRU10141"/>
    </source>
</evidence>
<keyword evidence="1 3" id="KW-0547">Nucleotide-binding</keyword>
<dbReference type="Pfam" id="PF00069">
    <property type="entry name" value="Pkinase"/>
    <property type="match status" value="1"/>
</dbReference>
<dbReference type="PANTHER" id="PTHR44167:SF30">
    <property type="entry name" value="PHOSPHORYLASE KINASE"/>
    <property type="match status" value="1"/>
</dbReference>
<dbReference type="PROSITE" id="PS00108">
    <property type="entry name" value="PROTEIN_KINASE_ST"/>
    <property type="match status" value="1"/>
</dbReference>
<evidence type="ECO:0000313" key="6">
    <source>
        <dbReference type="EMBL" id="CAB9522673.1"/>
    </source>
</evidence>
<keyword evidence="2 3" id="KW-0067">ATP-binding</keyword>
<accession>A0A9N8HTY9</accession>
<evidence type="ECO:0000256" key="2">
    <source>
        <dbReference type="ARBA" id="ARBA00022840"/>
    </source>
</evidence>
<comment type="caution">
    <text evidence="6">The sequence shown here is derived from an EMBL/GenBank/DDBJ whole genome shotgun (WGS) entry which is preliminary data.</text>
</comment>
<keyword evidence="4" id="KW-0175">Coiled coil</keyword>
<dbReference type="Proteomes" id="UP001153069">
    <property type="component" value="Unassembled WGS sequence"/>
</dbReference>
<evidence type="ECO:0000256" key="1">
    <source>
        <dbReference type="ARBA" id="ARBA00022741"/>
    </source>
</evidence>
<dbReference type="InterPro" id="IPR011009">
    <property type="entry name" value="Kinase-like_dom_sf"/>
</dbReference>
<dbReference type="PANTHER" id="PTHR44167">
    <property type="entry name" value="OVARIAN-SPECIFIC SERINE/THREONINE-PROTEIN KINASE LOK-RELATED"/>
    <property type="match status" value="1"/>
</dbReference>
<dbReference type="PROSITE" id="PS50011">
    <property type="entry name" value="PROTEIN_KINASE_DOM"/>
    <property type="match status" value="1"/>
</dbReference>
<gene>
    <name evidence="6" type="ORF">SEMRO_1329_G263280.1</name>
</gene>
<proteinExistence type="predicted"/>
<dbReference type="SUPFAM" id="SSF56112">
    <property type="entry name" value="Protein kinase-like (PK-like)"/>
    <property type="match status" value="1"/>
</dbReference>
<evidence type="ECO:0000256" key="4">
    <source>
        <dbReference type="SAM" id="Coils"/>
    </source>
</evidence>
<dbReference type="GO" id="GO:0005524">
    <property type="term" value="F:ATP binding"/>
    <property type="evidence" value="ECO:0007669"/>
    <property type="project" value="UniProtKB-UniRule"/>
</dbReference>
<feature type="binding site" evidence="3">
    <location>
        <position position="254"/>
    </location>
    <ligand>
        <name>ATP</name>
        <dbReference type="ChEBI" id="CHEBI:30616"/>
    </ligand>
</feature>